<evidence type="ECO:0008006" key="4">
    <source>
        <dbReference type="Google" id="ProtNLM"/>
    </source>
</evidence>
<dbReference type="Gene3D" id="2.30.30.140">
    <property type="match status" value="1"/>
</dbReference>
<dbReference type="EMBL" id="NAJO01000023">
    <property type="protein sequence ID" value="OQO03977.1"/>
    <property type="molecule type" value="Genomic_DNA"/>
</dbReference>
<dbReference type="Proteomes" id="UP000192596">
    <property type="component" value="Unassembled WGS sequence"/>
</dbReference>
<feature type="compositionally biased region" description="Basic and acidic residues" evidence="1">
    <location>
        <begin position="148"/>
        <end position="157"/>
    </location>
</feature>
<feature type="compositionally biased region" description="Pro residues" evidence="1">
    <location>
        <begin position="62"/>
        <end position="77"/>
    </location>
</feature>
<name>A0A1V8SXU6_9PEZI</name>
<feature type="compositionally biased region" description="Basic and acidic residues" evidence="1">
    <location>
        <begin position="275"/>
        <end position="295"/>
    </location>
</feature>
<gene>
    <name evidence="2" type="ORF">B0A48_10620</name>
</gene>
<protein>
    <recommendedName>
        <fullName evidence="4">Tudor domain-containing protein</fullName>
    </recommendedName>
</protein>
<proteinExistence type="predicted"/>
<feature type="region of interest" description="Disordered" evidence="1">
    <location>
        <begin position="148"/>
        <end position="295"/>
    </location>
</feature>
<dbReference type="OrthoDB" id="79171at2759"/>
<evidence type="ECO:0000313" key="3">
    <source>
        <dbReference type="Proteomes" id="UP000192596"/>
    </source>
</evidence>
<dbReference type="InParanoid" id="A0A1V8SXU6"/>
<dbReference type="AlphaFoldDB" id="A0A1V8SXU6"/>
<organism evidence="2 3">
    <name type="scientific">Cryoendolithus antarcticus</name>
    <dbReference type="NCBI Taxonomy" id="1507870"/>
    <lineage>
        <taxon>Eukaryota</taxon>
        <taxon>Fungi</taxon>
        <taxon>Dikarya</taxon>
        <taxon>Ascomycota</taxon>
        <taxon>Pezizomycotina</taxon>
        <taxon>Dothideomycetes</taxon>
        <taxon>Dothideomycetidae</taxon>
        <taxon>Cladosporiales</taxon>
        <taxon>Cladosporiaceae</taxon>
        <taxon>Cryoendolithus</taxon>
    </lineage>
</organism>
<feature type="region of interest" description="Disordered" evidence="1">
    <location>
        <begin position="61"/>
        <end position="104"/>
    </location>
</feature>
<dbReference type="STRING" id="1507870.A0A1V8SXU6"/>
<sequence length="295" mass="32119">MSVHDGKSLEELQAETANCEELVSACDEVLALDPDDETYVIEKANALAEIAILRTLIATRSAPPPPAEHAPPPPPKWDPTKHPKFRKASPEAPPPPPADDTPVIHNVKDVVLAKWSGDKQFYEAVITSKLGSPTDPVYTVTFKIDNSTETKRSHEVRAMPGKKRKAESQAQPATPTLAHPPSNHSVITAAPTVDKTLIPKYEPSKVSDGPTRMQPEKKKLKGVKPMEAKKNNWQNFQAVGPKKVPVGAAKQKASQFRTPDAPNARVGVQGSGKPMQKDPARAKWVAERKGEDEDD</sequence>
<keyword evidence="3" id="KW-1185">Reference proteome</keyword>
<reference evidence="3" key="1">
    <citation type="submission" date="2017-03" db="EMBL/GenBank/DDBJ databases">
        <title>Genomes of endolithic fungi from Antarctica.</title>
        <authorList>
            <person name="Coleine C."/>
            <person name="Masonjones S."/>
            <person name="Stajich J.E."/>
        </authorList>
    </citation>
    <scope>NUCLEOTIDE SEQUENCE [LARGE SCALE GENOMIC DNA]</scope>
    <source>
        <strain evidence="3">CCFEE 5527</strain>
    </source>
</reference>
<evidence type="ECO:0000256" key="1">
    <source>
        <dbReference type="SAM" id="MobiDB-lite"/>
    </source>
</evidence>
<evidence type="ECO:0000313" key="2">
    <source>
        <dbReference type="EMBL" id="OQO03977.1"/>
    </source>
</evidence>
<dbReference type="SUPFAM" id="SSF63748">
    <property type="entry name" value="Tudor/PWWP/MBT"/>
    <property type="match status" value="1"/>
</dbReference>
<accession>A0A1V8SXU6</accession>
<comment type="caution">
    <text evidence="2">The sequence shown here is derived from an EMBL/GenBank/DDBJ whole genome shotgun (WGS) entry which is preliminary data.</text>
</comment>